<feature type="transmembrane region" description="Helical" evidence="7">
    <location>
        <begin position="223"/>
        <end position="245"/>
    </location>
</feature>
<dbReference type="PANTHER" id="PTHR33048">
    <property type="entry name" value="PTH11-LIKE INTEGRAL MEMBRANE PROTEIN (AFU_ORTHOLOGUE AFUA_5G11245)"/>
    <property type="match status" value="1"/>
</dbReference>
<evidence type="ECO:0000256" key="1">
    <source>
        <dbReference type="ARBA" id="ARBA00004141"/>
    </source>
</evidence>
<feature type="transmembrane region" description="Helical" evidence="7">
    <location>
        <begin position="143"/>
        <end position="167"/>
    </location>
</feature>
<dbReference type="GO" id="GO:0016020">
    <property type="term" value="C:membrane"/>
    <property type="evidence" value="ECO:0007669"/>
    <property type="project" value="UniProtKB-SubCell"/>
</dbReference>
<gene>
    <name evidence="9" type="ORF">OHC33_009330</name>
</gene>
<proteinExistence type="inferred from homology"/>
<dbReference type="InterPro" id="IPR049326">
    <property type="entry name" value="Rhodopsin_dom_fungi"/>
</dbReference>
<feature type="compositionally biased region" description="Basic and acidic residues" evidence="6">
    <location>
        <begin position="344"/>
        <end position="361"/>
    </location>
</feature>
<dbReference type="EMBL" id="JAKLMC020000033">
    <property type="protein sequence ID" value="KAK5949733.1"/>
    <property type="molecule type" value="Genomic_DNA"/>
</dbReference>
<organism evidence="9 10">
    <name type="scientific">Knufia fluminis</name>
    <dbReference type="NCBI Taxonomy" id="191047"/>
    <lineage>
        <taxon>Eukaryota</taxon>
        <taxon>Fungi</taxon>
        <taxon>Dikarya</taxon>
        <taxon>Ascomycota</taxon>
        <taxon>Pezizomycotina</taxon>
        <taxon>Eurotiomycetes</taxon>
        <taxon>Chaetothyriomycetidae</taxon>
        <taxon>Chaetothyriales</taxon>
        <taxon>Trichomeriaceae</taxon>
        <taxon>Knufia</taxon>
    </lineage>
</organism>
<dbReference type="Proteomes" id="UP001316803">
    <property type="component" value="Unassembled WGS sequence"/>
</dbReference>
<feature type="domain" description="Rhodopsin" evidence="8">
    <location>
        <begin position="49"/>
        <end position="287"/>
    </location>
</feature>
<dbReference type="InterPro" id="IPR052337">
    <property type="entry name" value="SAT4-like"/>
</dbReference>
<evidence type="ECO:0000313" key="9">
    <source>
        <dbReference type="EMBL" id="KAK5949733.1"/>
    </source>
</evidence>
<name>A0AAN8EEM9_9EURO</name>
<keyword evidence="2 7" id="KW-0812">Transmembrane</keyword>
<feature type="region of interest" description="Disordered" evidence="6">
    <location>
        <begin position="342"/>
        <end position="361"/>
    </location>
</feature>
<evidence type="ECO:0000256" key="7">
    <source>
        <dbReference type="SAM" id="Phobius"/>
    </source>
</evidence>
<evidence type="ECO:0000256" key="2">
    <source>
        <dbReference type="ARBA" id="ARBA00022692"/>
    </source>
</evidence>
<keyword evidence="4 7" id="KW-0472">Membrane</keyword>
<comment type="similarity">
    <text evidence="5">Belongs to the SAT4 family.</text>
</comment>
<evidence type="ECO:0000256" key="5">
    <source>
        <dbReference type="ARBA" id="ARBA00038359"/>
    </source>
</evidence>
<evidence type="ECO:0000256" key="6">
    <source>
        <dbReference type="SAM" id="MobiDB-lite"/>
    </source>
</evidence>
<sequence>MSTTNGVLTMLPPPDGYVVDFENPTRTGVTAGYWVTGVGMVLSTSCIGMRMYTKLCITKSFSFDDVALLLSFSFGIVVQTILLHLWVMKAAGTHAFEMPMERYQSFNILIMSASIVYAGCLGFAKLSILFLYRKLSALKWFNICVYILMGIVVSYSIGIICALIFPCDPIAANWDLSITEYKCIDKAAIYLATAAVNVITDLLILALPIPMVLRLQMPKAQKIALMIVFAVGSATLVTSVVRLVLMLPMLKNIDQTWAVSIPCVWINLEANLVIICVSLPALRQFVKHFAPKLMGYDSQANSSGPSYLKNSAGNNTFGSVPISRSAKKYGRMEDGSVLEMTGNFDKEEAEERTRELSDNGSEKAIWQTRTVTVQHYQN</sequence>
<comment type="subcellular location">
    <subcellularLocation>
        <location evidence="1">Membrane</location>
        <topology evidence="1">Multi-pass membrane protein</topology>
    </subcellularLocation>
</comment>
<feature type="transmembrane region" description="Helical" evidence="7">
    <location>
        <begin position="257"/>
        <end position="282"/>
    </location>
</feature>
<feature type="transmembrane region" description="Helical" evidence="7">
    <location>
        <begin position="108"/>
        <end position="131"/>
    </location>
</feature>
<dbReference type="AlphaFoldDB" id="A0AAN8EEM9"/>
<keyword evidence="10" id="KW-1185">Reference proteome</keyword>
<dbReference type="Pfam" id="PF20684">
    <property type="entry name" value="Fung_rhodopsin"/>
    <property type="match status" value="1"/>
</dbReference>
<reference evidence="9 10" key="1">
    <citation type="submission" date="2022-12" db="EMBL/GenBank/DDBJ databases">
        <title>Genomic features and morphological characterization of a novel Knufia sp. strain isolated from spacecraft assembly facility.</title>
        <authorList>
            <person name="Teixeira M."/>
            <person name="Chander A.M."/>
            <person name="Stajich J.E."/>
            <person name="Venkateswaran K."/>
        </authorList>
    </citation>
    <scope>NUCLEOTIDE SEQUENCE [LARGE SCALE GENOMIC DNA]</scope>
    <source>
        <strain evidence="9 10">FJI-L2-BK-P2</strain>
    </source>
</reference>
<evidence type="ECO:0000256" key="4">
    <source>
        <dbReference type="ARBA" id="ARBA00023136"/>
    </source>
</evidence>
<evidence type="ECO:0000313" key="10">
    <source>
        <dbReference type="Proteomes" id="UP001316803"/>
    </source>
</evidence>
<accession>A0AAN8EEM9</accession>
<feature type="transmembrane region" description="Helical" evidence="7">
    <location>
        <begin position="187"/>
        <end position="211"/>
    </location>
</feature>
<evidence type="ECO:0000256" key="3">
    <source>
        <dbReference type="ARBA" id="ARBA00022989"/>
    </source>
</evidence>
<feature type="transmembrane region" description="Helical" evidence="7">
    <location>
        <begin position="31"/>
        <end position="53"/>
    </location>
</feature>
<evidence type="ECO:0000259" key="8">
    <source>
        <dbReference type="Pfam" id="PF20684"/>
    </source>
</evidence>
<feature type="transmembrane region" description="Helical" evidence="7">
    <location>
        <begin position="65"/>
        <end position="88"/>
    </location>
</feature>
<keyword evidence="3 7" id="KW-1133">Transmembrane helix</keyword>
<protein>
    <recommendedName>
        <fullName evidence="8">Rhodopsin domain-containing protein</fullName>
    </recommendedName>
</protein>
<dbReference type="PANTHER" id="PTHR33048:SF124">
    <property type="entry name" value="INTEGRAL MEMBRANE PROTEIN"/>
    <property type="match status" value="1"/>
</dbReference>
<comment type="caution">
    <text evidence="9">The sequence shown here is derived from an EMBL/GenBank/DDBJ whole genome shotgun (WGS) entry which is preliminary data.</text>
</comment>